<comment type="caution">
    <text evidence="1">The sequence shown here is derived from an EMBL/GenBank/DDBJ whole genome shotgun (WGS) entry which is preliminary data.</text>
</comment>
<gene>
    <name evidence="1" type="ORF">ESZ48_11845</name>
</gene>
<organism evidence="1 2">
    <name type="scientific">Gelidibacter gilvus</name>
    <dbReference type="NCBI Taxonomy" id="59602"/>
    <lineage>
        <taxon>Bacteria</taxon>
        <taxon>Pseudomonadati</taxon>
        <taxon>Bacteroidota</taxon>
        <taxon>Flavobacteriia</taxon>
        <taxon>Flavobacteriales</taxon>
        <taxon>Flavobacteriaceae</taxon>
        <taxon>Gelidibacter</taxon>
    </lineage>
</organism>
<evidence type="ECO:0000313" key="1">
    <source>
        <dbReference type="EMBL" id="RXJ49687.1"/>
    </source>
</evidence>
<protein>
    <submittedName>
        <fullName evidence="1">Uncharacterized protein</fullName>
    </submittedName>
</protein>
<dbReference type="OrthoDB" id="1440611at2"/>
<evidence type="ECO:0000313" key="2">
    <source>
        <dbReference type="Proteomes" id="UP000289792"/>
    </source>
</evidence>
<proteinExistence type="predicted"/>
<name>A0A4Q0XHA0_9FLAO</name>
<dbReference type="Proteomes" id="UP000289792">
    <property type="component" value="Unassembled WGS sequence"/>
</dbReference>
<dbReference type="RefSeq" id="WP_129017697.1">
    <property type="nucleotide sequence ID" value="NZ_SDDZ01000006.1"/>
</dbReference>
<dbReference type="EMBL" id="SDDZ01000006">
    <property type="protein sequence ID" value="RXJ49687.1"/>
    <property type="molecule type" value="Genomic_DNA"/>
</dbReference>
<dbReference type="AlphaFoldDB" id="A0A4Q0XHA0"/>
<reference evidence="1 2" key="1">
    <citation type="submission" date="2019-01" db="EMBL/GenBank/DDBJ databases">
        <title>Genome sequence of the Antarctic species Gelidibacter gilvus ACAM 158(T).</title>
        <authorList>
            <person name="Bowman J.P."/>
        </authorList>
    </citation>
    <scope>NUCLEOTIDE SEQUENCE [LARGE SCALE GENOMIC DNA]</scope>
    <source>
        <strain evidence="1 2">IC158</strain>
    </source>
</reference>
<accession>A0A4Q0XHA0</accession>
<dbReference type="PROSITE" id="PS51257">
    <property type="entry name" value="PROKAR_LIPOPROTEIN"/>
    <property type="match status" value="1"/>
</dbReference>
<sequence length="164" mass="18814">MKHLIFTIGLLALVSCKDNKNQETITHSDEIENRDAHLNEHHVEAAANVYDNSWTEEIEMDNGEKWQSDLPTNEGVKKLQHTINTHSTSTLADYHKLAELLNEDKNYVIKNCTMQGPAHDNLHVWLHPLIEKIAALTQTETVEDASKLKSTIDENINAYYDYFK</sequence>
<keyword evidence="2" id="KW-1185">Reference proteome</keyword>